<evidence type="ECO:0000313" key="2">
    <source>
        <dbReference type="EMBL" id="EOD00760.1"/>
    </source>
</evidence>
<keyword evidence="1" id="KW-1133">Transmembrane helix</keyword>
<keyword evidence="1" id="KW-0472">Membrane</keyword>
<keyword evidence="3" id="KW-1185">Reference proteome</keyword>
<sequence length="172" mass="20202">MNGIEVDKHIKIYADKNRKIEPKFHWYTPEKGDFIIASIDKKFLNYEVKWGVFKVSSLDYKTLKIEKGLNPKDNAIFQHYINNGCKVANYYIDEDKVYIKNDDGSTIQIYPTDINDIEENKESNHTDTISEDSLQNNSNRVIENNENSLLFPMIFIALILIIVYIYIQKRRA</sequence>
<dbReference type="AlphaFoldDB" id="R1CEN0"/>
<evidence type="ECO:0000313" key="3">
    <source>
        <dbReference type="Proteomes" id="UP000013378"/>
    </source>
</evidence>
<accession>R1CEN0</accession>
<gene>
    <name evidence="2" type="ORF">L21TH_1212</name>
</gene>
<dbReference type="Proteomes" id="UP000013378">
    <property type="component" value="Unassembled WGS sequence"/>
</dbReference>
<proteinExistence type="predicted"/>
<feature type="transmembrane region" description="Helical" evidence="1">
    <location>
        <begin position="149"/>
        <end position="167"/>
    </location>
</feature>
<keyword evidence="1" id="KW-0812">Transmembrane</keyword>
<dbReference type="OrthoDB" id="2588230at2"/>
<name>R1CEN0_9FIRM</name>
<dbReference type="STRING" id="1304284.L21TH_1212"/>
<comment type="caution">
    <text evidence="2">The sequence shown here is derived from an EMBL/GenBank/DDBJ whole genome shotgun (WGS) entry which is preliminary data.</text>
</comment>
<reference evidence="2 3" key="1">
    <citation type="journal article" date="2015" name="Geomicrobiol. J.">
        <title>Caldisalinibacter kiritimatiensis gen. nov., sp. nov., a moderately thermohalophilic thiosulfate-reducing bacterium from a hypersaline microbial mat.</title>
        <authorList>
            <person name="Ben Hania W."/>
            <person name="Joseph M."/>
            <person name="Fiebig A."/>
            <person name="Bunk B."/>
            <person name="Klenk H.-P."/>
            <person name="Fardeau M.-L."/>
            <person name="Spring S."/>
        </authorList>
    </citation>
    <scope>NUCLEOTIDE SEQUENCE [LARGE SCALE GENOMIC DNA]</scope>
    <source>
        <strain evidence="2 3">L21-TH-D2</strain>
    </source>
</reference>
<dbReference type="EMBL" id="ARZA01000125">
    <property type="protein sequence ID" value="EOD00760.1"/>
    <property type="molecule type" value="Genomic_DNA"/>
</dbReference>
<organism evidence="2 3">
    <name type="scientific">Caldisalinibacter kiritimatiensis</name>
    <dbReference type="NCBI Taxonomy" id="1304284"/>
    <lineage>
        <taxon>Bacteria</taxon>
        <taxon>Bacillati</taxon>
        <taxon>Bacillota</taxon>
        <taxon>Tissierellia</taxon>
        <taxon>Tissierellales</taxon>
        <taxon>Thermohalobacteraceae</taxon>
        <taxon>Caldisalinibacter</taxon>
    </lineage>
</organism>
<dbReference type="RefSeq" id="WP_006311830.1">
    <property type="nucleotide sequence ID" value="NZ_ARZA01000125.1"/>
</dbReference>
<protein>
    <submittedName>
        <fullName evidence="2">Uncharacterized protein</fullName>
    </submittedName>
</protein>
<evidence type="ECO:0000256" key="1">
    <source>
        <dbReference type="SAM" id="Phobius"/>
    </source>
</evidence>